<reference evidence="5 6" key="1">
    <citation type="submission" date="2018-08" db="EMBL/GenBank/DDBJ databases">
        <title>The metabolism and importance of syntrophic acetate oxidation coupled to methane or sulfide production in haloalkaline environments.</title>
        <authorList>
            <person name="Timmers P.H.A."/>
            <person name="Vavourakis C.D."/>
            <person name="Sorokin D.Y."/>
            <person name="Sinninghe Damste J.S."/>
            <person name="Muyzer G."/>
            <person name="Stams A.J.M."/>
            <person name="Plugge C.M."/>
        </authorList>
    </citation>
    <scope>NUCLEOTIDE SEQUENCE [LARGE SCALE GENOMIC DNA]</scope>
    <source>
        <strain evidence="5">MSAO_Bac1</strain>
    </source>
</reference>
<accession>A0A424YEV7</accession>
<dbReference type="InterPro" id="IPR001387">
    <property type="entry name" value="Cro/C1-type_HTH"/>
</dbReference>
<dbReference type="PROSITE" id="PS50943">
    <property type="entry name" value="HTH_CROC1"/>
    <property type="match status" value="1"/>
</dbReference>
<dbReference type="Proteomes" id="UP000285138">
    <property type="component" value="Unassembled WGS sequence"/>
</dbReference>
<organism evidence="5 6">
    <name type="scientific">Candidatus Syntrophonatronum acetioxidans</name>
    <dbReference type="NCBI Taxonomy" id="1795816"/>
    <lineage>
        <taxon>Bacteria</taxon>
        <taxon>Bacillati</taxon>
        <taxon>Bacillota</taxon>
        <taxon>Clostridia</taxon>
        <taxon>Eubacteriales</taxon>
        <taxon>Syntrophomonadaceae</taxon>
        <taxon>Candidatus Syntrophonatronum</taxon>
    </lineage>
</organism>
<comment type="caution">
    <text evidence="5">The sequence shown here is derived from an EMBL/GenBank/DDBJ whole genome shotgun (WGS) entry which is preliminary data.</text>
</comment>
<evidence type="ECO:0000256" key="2">
    <source>
        <dbReference type="ARBA" id="ARBA00023239"/>
    </source>
</evidence>
<evidence type="ECO:0000256" key="3">
    <source>
        <dbReference type="HAMAP-Rule" id="MF_00535"/>
    </source>
</evidence>
<comment type="function">
    <text evidence="1 3">Catalyzes the reaction of cyanate with bicarbonate to produce ammonia and carbon dioxide.</text>
</comment>
<dbReference type="Gene3D" id="3.30.1160.10">
    <property type="entry name" value="Cyanate lyase, C-terminal domain"/>
    <property type="match status" value="1"/>
</dbReference>
<dbReference type="InterPro" id="IPR010982">
    <property type="entry name" value="Lambda_DNA-bd_dom_sf"/>
</dbReference>
<sequence>MEGARKAKGFTYEELGEKVGFNAVYMASVFDGQQYVPPEKADEIASLLGLAGEDVKTLSQYPYKGNVDPVIYRLQEIVDVYGPSIKEVIHEKFGDGIMSAIDFSLEVKKEEDPAGDRVVIILNGKFLPYKVF</sequence>
<dbReference type="CDD" id="cd00093">
    <property type="entry name" value="HTH_XRE"/>
    <property type="match status" value="1"/>
</dbReference>
<dbReference type="Pfam" id="PF02560">
    <property type="entry name" value="Cyanate_lyase"/>
    <property type="match status" value="1"/>
</dbReference>
<comment type="similarity">
    <text evidence="3">Belongs to the cyanase family.</text>
</comment>
<dbReference type="AlphaFoldDB" id="A0A424YEV7"/>
<dbReference type="SMART" id="SM01116">
    <property type="entry name" value="Cyanate_lyase"/>
    <property type="match status" value="1"/>
</dbReference>
<dbReference type="NCBIfam" id="TIGR00673">
    <property type="entry name" value="cynS"/>
    <property type="match status" value="1"/>
</dbReference>
<dbReference type="Gene3D" id="1.10.260.40">
    <property type="entry name" value="lambda repressor-like DNA-binding domains"/>
    <property type="match status" value="1"/>
</dbReference>
<dbReference type="EC" id="4.2.1.104" evidence="3"/>
<feature type="active site" evidence="3">
    <location>
        <position position="73"/>
    </location>
</feature>
<dbReference type="PANTHER" id="PTHR34186">
    <property type="entry name" value="CYANATE HYDRATASE"/>
    <property type="match status" value="1"/>
</dbReference>
<feature type="domain" description="HTH cro/C1-type" evidence="4">
    <location>
        <begin position="1"/>
        <end position="55"/>
    </location>
</feature>
<comment type="catalytic activity">
    <reaction evidence="3">
        <text>cyanate + hydrogencarbonate + 3 H(+) = NH4(+) + 2 CO2</text>
        <dbReference type="Rhea" id="RHEA:11120"/>
        <dbReference type="ChEBI" id="CHEBI:15378"/>
        <dbReference type="ChEBI" id="CHEBI:16526"/>
        <dbReference type="ChEBI" id="CHEBI:17544"/>
        <dbReference type="ChEBI" id="CHEBI:28938"/>
        <dbReference type="ChEBI" id="CHEBI:29195"/>
        <dbReference type="EC" id="4.2.1.104"/>
    </reaction>
</comment>
<dbReference type="GO" id="GO:0003677">
    <property type="term" value="F:DNA binding"/>
    <property type="evidence" value="ECO:0007669"/>
    <property type="project" value="InterPro"/>
</dbReference>
<dbReference type="EMBL" id="QZAA01000131">
    <property type="protein sequence ID" value="RQD76131.1"/>
    <property type="molecule type" value="Genomic_DNA"/>
</dbReference>
<dbReference type="HAMAP" id="MF_00535">
    <property type="entry name" value="Cyanate_hydrat"/>
    <property type="match status" value="1"/>
</dbReference>
<feature type="active site" evidence="3">
    <location>
        <position position="76"/>
    </location>
</feature>
<proteinExistence type="inferred from homology"/>
<dbReference type="PIRSF" id="PIRSF001263">
    <property type="entry name" value="Cyanate_hydratas"/>
    <property type="match status" value="1"/>
</dbReference>
<dbReference type="SUPFAM" id="SSF47413">
    <property type="entry name" value="lambda repressor-like DNA-binding domains"/>
    <property type="match status" value="1"/>
</dbReference>
<dbReference type="InterPro" id="IPR003712">
    <property type="entry name" value="Cyanate_lyase_C"/>
</dbReference>
<name>A0A424YEV7_9FIRM</name>
<evidence type="ECO:0000259" key="4">
    <source>
        <dbReference type="PROSITE" id="PS50943"/>
    </source>
</evidence>
<protein>
    <recommendedName>
        <fullName evidence="3">Cyanate hydratase</fullName>
        <shortName evidence="3">Cyanase</shortName>
        <ecNumber evidence="3">4.2.1.104</ecNumber>
    </recommendedName>
    <alternativeName>
        <fullName evidence="3">Cyanate hydrolase</fullName>
    </alternativeName>
    <alternativeName>
        <fullName evidence="3">Cyanate lyase</fullName>
    </alternativeName>
</protein>
<keyword evidence="2 3" id="KW-0456">Lyase</keyword>
<feature type="active site" evidence="3">
    <location>
        <position position="99"/>
    </location>
</feature>
<dbReference type="PRINTS" id="PR01693">
    <property type="entry name" value="CYANASE"/>
</dbReference>
<dbReference type="GO" id="GO:0008824">
    <property type="term" value="F:cyanate hydratase activity"/>
    <property type="evidence" value="ECO:0007669"/>
    <property type="project" value="UniProtKB-UniRule"/>
</dbReference>
<dbReference type="NCBIfam" id="NF002773">
    <property type="entry name" value="PRK02866.1"/>
    <property type="match status" value="1"/>
</dbReference>
<evidence type="ECO:0000313" key="5">
    <source>
        <dbReference type="EMBL" id="RQD76131.1"/>
    </source>
</evidence>
<dbReference type="SUPFAM" id="SSF55234">
    <property type="entry name" value="Cyanase C-terminal domain"/>
    <property type="match status" value="1"/>
</dbReference>
<gene>
    <name evidence="3 5" type="primary">cynS</name>
    <name evidence="5" type="ORF">D5R97_04870</name>
</gene>
<evidence type="ECO:0000256" key="1">
    <source>
        <dbReference type="ARBA" id="ARBA00003561"/>
    </source>
</evidence>
<evidence type="ECO:0000313" key="6">
    <source>
        <dbReference type="Proteomes" id="UP000285138"/>
    </source>
</evidence>
<dbReference type="PANTHER" id="PTHR34186:SF2">
    <property type="entry name" value="CYANATE HYDRATASE"/>
    <property type="match status" value="1"/>
</dbReference>
<dbReference type="CDD" id="cd00559">
    <property type="entry name" value="Cyanase_C"/>
    <property type="match status" value="1"/>
</dbReference>
<dbReference type="InterPro" id="IPR036581">
    <property type="entry name" value="Cyanate_lyase_C_sf"/>
</dbReference>
<dbReference type="InterPro" id="IPR008076">
    <property type="entry name" value="Cyanase"/>
</dbReference>